<name>A0A1M6K190_PSEXY</name>
<dbReference type="RefSeq" id="WP_072919021.1">
    <property type="nucleotide sequence ID" value="NZ_FQYQ01000027.1"/>
</dbReference>
<dbReference type="AlphaFoldDB" id="A0A1M6K190"/>
<dbReference type="EMBL" id="FQYQ01000027">
    <property type="protein sequence ID" value="SHJ52685.1"/>
    <property type="molecule type" value="Genomic_DNA"/>
</dbReference>
<sequence length="151" mass="17087">MGAGRHGGFGNTKGSRIRIPLNLQFFATKVFGKNGHFSEKNFEKYGAYFLGKSPSKISNEMNKHGYKTIIEPSNRMGSKAKRIVVQNTSKERNVAVVQVSPGSKRHGDTAYVKVSTIDSGKFKYVNRKEKYKSDGDEKAKIYYVERRKNEK</sequence>
<keyword evidence="2" id="KW-1185">Reference proteome</keyword>
<dbReference type="Proteomes" id="UP000184185">
    <property type="component" value="Unassembled WGS sequence"/>
</dbReference>
<proteinExistence type="predicted"/>
<accession>A0A1M6K190</accession>
<evidence type="ECO:0000313" key="2">
    <source>
        <dbReference type="Proteomes" id="UP000184185"/>
    </source>
</evidence>
<organism evidence="1 2">
    <name type="scientific">Pseudobutyrivibrio xylanivorans DSM 14809</name>
    <dbReference type="NCBI Taxonomy" id="1123012"/>
    <lineage>
        <taxon>Bacteria</taxon>
        <taxon>Bacillati</taxon>
        <taxon>Bacillota</taxon>
        <taxon>Clostridia</taxon>
        <taxon>Lachnospirales</taxon>
        <taxon>Lachnospiraceae</taxon>
        <taxon>Pseudobutyrivibrio</taxon>
    </lineage>
</organism>
<dbReference type="OrthoDB" id="2662657at2"/>
<reference evidence="1 2" key="1">
    <citation type="submission" date="2016-11" db="EMBL/GenBank/DDBJ databases">
        <authorList>
            <person name="Jaros S."/>
            <person name="Januszkiewicz K."/>
            <person name="Wedrychowicz H."/>
        </authorList>
    </citation>
    <scope>NUCLEOTIDE SEQUENCE [LARGE SCALE GENOMIC DNA]</scope>
    <source>
        <strain evidence="1 2">DSM 14809</strain>
    </source>
</reference>
<evidence type="ECO:0000313" key="1">
    <source>
        <dbReference type="EMBL" id="SHJ52685.1"/>
    </source>
</evidence>
<protein>
    <submittedName>
        <fullName evidence="1">Uncharacterized protein</fullName>
    </submittedName>
</protein>
<gene>
    <name evidence="1" type="ORF">SAMN02745725_02748</name>
</gene>